<proteinExistence type="predicted"/>
<feature type="region of interest" description="Disordered" evidence="1">
    <location>
        <begin position="47"/>
        <end position="67"/>
    </location>
</feature>
<dbReference type="EMBL" id="VSRR010007870">
    <property type="protein sequence ID" value="MPC47681.1"/>
    <property type="molecule type" value="Genomic_DNA"/>
</dbReference>
<gene>
    <name evidence="2" type="ORF">E2C01_041435</name>
</gene>
<dbReference type="Proteomes" id="UP000324222">
    <property type="component" value="Unassembled WGS sequence"/>
</dbReference>
<protein>
    <submittedName>
        <fullName evidence="2">Uncharacterized protein</fullName>
    </submittedName>
</protein>
<keyword evidence="3" id="KW-1185">Reference proteome</keyword>
<evidence type="ECO:0000256" key="1">
    <source>
        <dbReference type="SAM" id="MobiDB-lite"/>
    </source>
</evidence>
<reference evidence="2 3" key="1">
    <citation type="submission" date="2019-05" db="EMBL/GenBank/DDBJ databases">
        <title>Another draft genome of Portunus trituberculatus and its Hox gene families provides insights of decapod evolution.</title>
        <authorList>
            <person name="Jeong J.-H."/>
            <person name="Song I."/>
            <person name="Kim S."/>
            <person name="Choi T."/>
            <person name="Kim D."/>
            <person name="Ryu S."/>
            <person name="Kim W."/>
        </authorList>
    </citation>
    <scope>NUCLEOTIDE SEQUENCE [LARGE SCALE GENOMIC DNA]</scope>
    <source>
        <tissue evidence="2">Muscle</tissue>
    </source>
</reference>
<evidence type="ECO:0000313" key="2">
    <source>
        <dbReference type="EMBL" id="MPC47681.1"/>
    </source>
</evidence>
<accession>A0A5B7FK16</accession>
<dbReference type="AlphaFoldDB" id="A0A5B7FK16"/>
<sequence>MIIHVHENPGSEQQTAVEDKRVDVSLDRIAARRVDCFSITAIIIIPPPNPTLHSPSPTPAQPPSHPATHPPVFINVSLLRFLCVVCVSEYTTAPVTRKISCIPGKASLGSSFFVSSSSYSSFFSSSPSSSSSS</sequence>
<evidence type="ECO:0000313" key="3">
    <source>
        <dbReference type="Proteomes" id="UP000324222"/>
    </source>
</evidence>
<name>A0A5B7FK16_PORTR</name>
<organism evidence="2 3">
    <name type="scientific">Portunus trituberculatus</name>
    <name type="common">Swimming crab</name>
    <name type="synonym">Neptunus trituberculatus</name>
    <dbReference type="NCBI Taxonomy" id="210409"/>
    <lineage>
        <taxon>Eukaryota</taxon>
        <taxon>Metazoa</taxon>
        <taxon>Ecdysozoa</taxon>
        <taxon>Arthropoda</taxon>
        <taxon>Crustacea</taxon>
        <taxon>Multicrustacea</taxon>
        <taxon>Malacostraca</taxon>
        <taxon>Eumalacostraca</taxon>
        <taxon>Eucarida</taxon>
        <taxon>Decapoda</taxon>
        <taxon>Pleocyemata</taxon>
        <taxon>Brachyura</taxon>
        <taxon>Eubrachyura</taxon>
        <taxon>Portunoidea</taxon>
        <taxon>Portunidae</taxon>
        <taxon>Portuninae</taxon>
        <taxon>Portunus</taxon>
    </lineage>
</organism>
<comment type="caution">
    <text evidence="2">The sequence shown here is derived from an EMBL/GenBank/DDBJ whole genome shotgun (WGS) entry which is preliminary data.</text>
</comment>